<dbReference type="CDD" id="cd00303">
    <property type="entry name" value="retropepsin_like"/>
    <property type="match status" value="1"/>
</dbReference>
<feature type="compositionally biased region" description="Basic residues" evidence="1">
    <location>
        <begin position="334"/>
        <end position="344"/>
    </location>
</feature>
<feature type="compositionally biased region" description="Low complexity" evidence="1">
    <location>
        <begin position="162"/>
        <end position="177"/>
    </location>
</feature>
<evidence type="ECO:0000256" key="1">
    <source>
        <dbReference type="SAM" id="MobiDB-lite"/>
    </source>
</evidence>
<dbReference type="InterPro" id="IPR021109">
    <property type="entry name" value="Peptidase_aspartic_dom_sf"/>
</dbReference>
<feature type="domain" description="Retrotransposon gag" evidence="2">
    <location>
        <begin position="663"/>
        <end position="752"/>
    </location>
</feature>
<feature type="compositionally biased region" description="Polar residues" evidence="1">
    <location>
        <begin position="438"/>
        <end position="448"/>
    </location>
</feature>
<sequence>MALLPPVFPTSDSGTPGMARRVQDFITLRIGSLWLDVPLGPLHASDSASSLCTTAASPAMIGLEQEVNSKPHDGFIPVVSKAAKRRARRMAARSRVSVSQEHPNKVHKVASSSSGPPGFSKPKVNKSVGLKIEARFRQTTLGEWPVCIKQVPPTKFVQSRASSTSTPKETTPTLTPPNMLGVRSSKLVPSILGAPPTKTVTTTNLISPNEEVVLVDQHQHPQPCNKGKAAMAEKEVLQPSMDKGKEVVMEYNTSSSKNESHTRPQLQVEAPEFIPSPVYNPGLVEHGRVLRWQGIGLTNDDIRKGHVDPTTTLSDPISSEIMVSKPSVQGSMSPKRHRRHRRNNRLSGDDINGEIMRRAEAFAQWPEYQEWVKRNPQRKKYVKQAVNVHASRAANKRRELALPADSLASRVGCTSNLTSNHARPIHERLVGRSRRSTSSRAPFSTQKRTSSNPFEVLFAMPVGITEKYSDASQSSSASAHFKRKKPRKQIPSSHRPITRSLSGCRSDDSNAISNDDFCSPLNNEDGPSRVEQVLAANDGHSVDQQMAQLMATLQQKEDELVALREQMAREQVANHSHNNDRDASTSHNQQRSEPALTLEAIQRMISEGVRAQYMQTHYSMRPGYVKPYPPEVDMVPFPNNYRQPQFTACQDTSHNGALLLRQFVQTLSGPAFTWYSKLAPGSIRTWEQMQYAFLERFYSTQRTVGITELTQTLQRANERAADFINRWRNLSLHCPQPITEPEAVRMCMNNLSPDMAIYLQGVRPITFEELASKATDIENYMQHISRQARPYNKPVMERNGPRDKVPSKPKQMQAMEATVVPRKLQTGGVIERNQHRGDASAPRRPTLSERQNQTYSFPMEEVDDLFIGLRELGLIELPKPKRPEEASKFKEPNFCHYHRILGHTLKDCFVVKNIIQKLIDEGTINADLLKSMKKGKKVATSNVATFRNDLVSYTTLNMSPNYDQYMYDQFMMISNPENVNVTMPGYPKQQVESKHESKALRWWIHTPRGGTSTPQRSRKRRQQFSRRLALRRVMEKGEGPCISLNVEKHEHNPMEEYDTFAIGVFEDDDEPLYFPEEEVPEVDEIQLRSGRQLPTINLLPLRTLKRIGYSAGDLSQSNVIIHGFNQSGQEALGTISLVLKLEKLVIYVNFHVIDAATSYNALIGRPWLHENKVVPSTLHQCIKYKDTSGDIVRIFADEKPFTVAETFYADAKFYFEPVDKISKPKTISSSVQYLPDRDTGKSSVNQKRYQYIPSDQRKKKDPIFRVINKAHNYKGTTFPTPLPPLVQYRINEAKIEKHDKNKSALYDATDGL</sequence>
<feature type="region of interest" description="Disordered" evidence="1">
    <location>
        <begin position="469"/>
        <end position="525"/>
    </location>
</feature>
<feature type="region of interest" description="Disordered" evidence="1">
    <location>
        <begin position="793"/>
        <end position="814"/>
    </location>
</feature>
<dbReference type="STRING" id="4577.A0A1D6I2S4"/>
<dbReference type="EMBL" id="CM007650">
    <property type="protein sequence ID" value="ONM54469.1"/>
    <property type="molecule type" value="Genomic_DNA"/>
</dbReference>
<accession>A0A1D6I2S4</accession>
<dbReference type="PANTHER" id="PTHR33437">
    <property type="entry name" value="OS06G0361200 PROTEIN"/>
    <property type="match status" value="1"/>
</dbReference>
<feature type="region of interest" description="Disordered" evidence="1">
    <location>
        <begin position="94"/>
        <end position="124"/>
    </location>
</feature>
<dbReference type="ExpressionAtlas" id="A0A1D6I2S4">
    <property type="expression patterns" value="baseline"/>
</dbReference>
<feature type="region of interest" description="Disordered" evidence="1">
    <location>
        <begin position="418"/>
        <end position="448"/>
    </location>
</feature>
<evidence type="ECO:0000259" key="2">
    <source>
        <dbReference type="Pfam" id="PF03732"/>
    </source>
</evidence>
<feature type="region of interest" description="Disordered" evidence="1">
    <location>
        <begin position="158"/>
        <end position="181"/>
    </location>
</feature>
<name>A0A1D6I2S4_MAIZE</name>
<feature type="compositionally biased region" description="Low complexity" evidence="1">
    <location>
        <begin position="470"/>
        <end position="479"/>
    </location>
</feature>
<feature type="region of interest" description="Disordered" evidence="1">
    <location>
        <begin position="830"/>
        <end position="851"/>
    </location>
</feature>
<dbReference type="Pfam" id="PF03732">
    <property type="entry name" value="Retrotrans_gag"/>
    <property type="match status" value="1"/>
</dbReference>
<dbReference type="PANTHER" id="PTHR33437:SF2">
    <property type="entry name" value="OS06G0361200 PROTEIN"/>
    <property type="match status" value="1"/>
</dbReference>
<feature type="compositionally biased region" description="Low complexity" evidence="1">
    <location>
        <begin position="111"/>
        <end position="122"/>
    </location>
</feature>
<reference evidence="3" key="1">
    <citation type="submission" date="2015-12" db="EMBL/GenBank/DDBJ databases">
        <title>Update maize B73 reference genome by single molecule sequencing technologies.</title>
        <authorList>
            <consortium name="Maize Genome Sequencing Project"/>
            <person name="Ware D."/>
        </authorList>
    </citation>
    <scope>NUCLEOTIDE SEQUENCE [LARGE SCALE GENOMIC DNA]</scope>
    <source>
        <tissue evidence="3">Seedling</tissue>
    </source>
</reference>
<dbReference type="Gene3D" id="2.40.70.10">
    <property type="entry name" value="Acid Proteases"/>
    <property type="match status" value="1"/>
</dbReference>
<feature type="compositionally biased region" description="Basic and acidic residues" evidence="1">
    <location>
        <begin position="795"/>
        <end position="806"/>
    </location>
</feature>
<feature type="compositionally biased region" description="Polar residues" evidence="1">
    <location>
        <begin position="499"/>
        <end position="513"/>
    </location>
</feature>
<proteinExistence type="predicted"/>
<dbReference type="InterPro" id="IPR005162">
    <property type="entry name" value="Retrotrans_gag_dom"/>
</dbReference>
<gene>
    <name evidence="3" type="ORF">ZEAMMB73_Zm00001d020203</name>
</gene>
<evidence type="ECO:0000313" key="3">
    <source>
        <dbReference type="EMBL" id="ONM54469.1"/>
    </source>
</evidence>
<feature type="region of interest" description="Disordered" evidence="1">
    <location>
        <begin position="325"/>
        <end position="350"/>
    </location>
</feature>
<feature type="region of interest" description="Disordered" evidence="1">
    <location>
        <begin position="571"/>
        <end position="592"/>
    </location>
</feature>
<protein>
    <recommendedName>
        <fullName evidence="2">Retrotransposon gag domain-containing protein</fullName>
    </recommendedName>
</protein>
<organism evidence="3">
    <name type="scientific">Zea mays</name>
    <name type="common">Maize</name>
    <dbReference type="NCBI Taxonomy" id="4577"/>
    <lineage>
        <taxon>Eukaryota</taxon>
        <taxon>Viridiplantae</taxon>
        <taxon>Streptophyta</taxon>
        <taxon>Embryophyta</taxon>
        <taxon>Tracheophyta</taxon>
        <taxon>Spermatophyta</taxon>
        <taxon>Magnoliopsida</taxon>
        <taxon>Liliopsida</taxon>
        <taxon>Poales</taxon>
        <taxon>Poaceae</taxon>
        <taxon>PACMAD clade</taxon>
        <taxon>Panicoideae</taxon>
        <taxon>Andropogonodae</taxon>
        <taxon>Andropogoneae</taxon>
        <taxon>Tripsacinae</taxon>
        <taxon>Zea</taxon>
    </lineage>
</organism>
<dbReference type="InParanoid" id="A0A1D6I2S4"/>
<dbReference type="OMA" id="MEDETHH"/>